<evidence type="ECO:0000259" key="2">
    <source>
        <dbReference type="SMART" id="SM00245"/>
    </source>
</evidence>
<dbReference type="Gene3D" id="3.90.226.10">
    <property type="entry name" value="2-enoyl-CoA Hydratase, Chain A, domain 1"/>
    <property type="match status" value="1"/>
</dbReference>
<comment type="caution">
    <text evidence="3">The sequence shown here is derived from an EMBL/GenBank/DDBJ whole genome shotgun (WGS) entry which is preliminary data.</text>
</comment>
<dbReference type="SMART" id="SM00245">
    <property type="entry name" value="TSPc"/>
    <property type="match status" value="1"/>
</dbReference>
<protein>
    <recommendedName>
        <fullName evidence="2">Tail specific protease domain-containing protein</fullName>
    </recommendedName>
</protein>
<accession>A0A841MTV5</accession>
<evidence type="ECO:0000313" key="4">
    <source>
        <dbReference type="Proteomes" id="UP000588604"/>
    </source>
</evidence>
<feature type="domain" description="Tail specific protease" evidence="2">
    <location>
        <begin position="210"/>
        <end position="482"/>
    </location>
</feature>
<dbReference type="GO" id="GO:0006508">
    <property type="term" value="P:proteolysis"/>
    <property type="evidence" value="ECO:0007669"/>
    <property type="project" value="InterPro"/>
</dbReference>
<dbReference type="EMBL" id="JACIJO010000007">
    <property type="protein sequence ID" value="MBB6328987.1"/>
    <property type="molecule type" value="Genomic_DNA"/>
</dbReference>
<reference evidence="3 4" key="1">
    <citation type="submission" date="2020-08" db="EMBL/GenBank/DDBJ databases">
        <title>Genomic Encyclopedia of Type Strains, Phase IV (KMG-IV): sequencing the most valuable type-strain genomes for metagenomic binning, comparative biology and taxonomic classification.</title>
        <authorList>
            <person name="Goeker M."/>
        </authorList>
    </citation>
    <scope>NUCLEOTIDE SEQUENCE [LARGE SCALE GENOMIC DNA]</scope>
    <source>
        <strain evidence="3 4">DSM 102044</strain>
    </source>
</reference>
<keyword evidence="1" id="KW-0732">Signal</keyword>
<dbReference type="SUPFAM" id="SSF52096">
    <property type="entry name" value="ClpP/crotonase"/>
    <property type="match status" value="1"/>
</dbReference>
<gene>
    <name evidence="3" type="ORF">FHS59_004651</name>
</gene>
<dbReference type="Proteomes" id="UP000588604">
    <property type="component" value="Unassembled WGS sequence"/>
</dbReference>
<dbReference type="PANTHER" id="PTHR11261">
    <property type="entry name" value="INTERPHOTORECEPTOR RETINOID-BINDING PROTEIN"/>
    <property type="match status" value="1"/>
</dbReference>
<dbReference type="RefSeq" id="WP_184498645.1">
    <property type="nucleotide sequence ID" value="NZ_JACIJO010000007.1"/>
</dbReference>
<sequence length="517" mass="59624">MLDNSISLLLKSISLSLFLVVSASGQNKTDYLTNQEIKNDLGYLDQILQDISSYQGLNGYDYKRDFEAYLNHIEKQDQISKYDFGLFLSQTIGKIGDRHAYIDGYESRDEFFIPLAFAPYHGRILVLNFDEQKERYAFYHAEYPYLKSINGTPVERILSKALPNDILAPKSSYFTRATRELRDIDKVFAILKKELPNPLPITLSNDSGKSKEIYLDLVPRSERPKIWDERFHLDNFFLTDEEANNPEIINQFFSLKDQIAYIRLVTMVDKEDSPGFISYFNEFMAKAKSSQAMIVDVRDNGGGTRDMIQELAGYFIHPDSVYVVNATKQRGRLPLSDELKSELNTRYLFSNQQLNEEEQKAVDKFSRTFHPMYQLDRNKYSEYYYYLFNGSKLAAGKYHYNKPIYILCNERSFSAASVLVSVFKGLPNVQIVGTNTDGSSGNSERFELPHSELRGKISTMVSFQKNGNILDGIGTSPDILIERNLDQIFMKEDYQLRKLKELIQSGDEMRGKRIPLL</sequence>
<dbReference type="InterPro" id="IPR005151">
    <property type="entry name" value="Tail-specific_protease"/>
</dbReference>
<dbReference type="AlphaFoldDB" id="A0A841MTV5"/>
<dbReference type="Pfam" id="PF03572">
    <property type="entry name" value="Peptidase_S41"/>
    <property type="match status" value="1"/>
</dbReference>
<dbReference type="PANTHER" id="PTHR11261:SF3">
    <property type="entry name" value="RETINOL-BINDING PROTEIN 3"/>
    <property type="match status" value="1"/>
</dbReference>
<evidence type="ECO:0000313" key="3">
    <source>
        <dbReference type="EMBL" id="MBB6328987.1"/>
    </source>
</evidence>
<feature type="signal peptide" evidence="1">
    <location>
        <begin position="1"/>
        <end position="23"/>
    </location>
</feature>
<proteinExistence type="predicted"/>
<keyword evidence="4" id="KW-1185">Reference proteome</keyword>
<dbReference type="GO" id="GO:0008236">
    <property type="term" value="F:serine-type peptidase activity"/>
    <property type="evidence" value="ECO:0007669"/>
    <property type="project" value="InterPro"/>
</dbReference>
<dbReference type="InterPro" id="IPR029045">
    <property type="entry name" value="ClpP/crotonase-like_dom_sf"/>
</dbReference>
<feature type="chain" id="PRO_5032633954" description="Tail specific protease domain-containing protein" evidence="1">
    <location>
        <begin position="24"/>
        <end position="517"/>
    </location>
</feature>
<name>A0A841MTV5_9BACT</name>
<organism evidence="3 4">
    <name type="scientific">Algoriphagus iocasae</name>
    <dbReference type="NCBI Taxonomy" id="1836499"/>
    <lineage>
        <taxon>Bacteria</taxon>
        <taxon>Pseudomonadati</taxon>
        <taxon>Bacteroidota</taxon>
        <taxon>Cytophagia</taxon>
        <taxon>Cytophagales</taxon>
        <taxon>Cyclobacteriaceae</taxon>
        <taxon>Algoriphagus</taxon>
    </lineage>
</organism>
<evidence type="ECO:0000256" key="1">
    <source>
        <dbReference type="SAM" id="SignalP"/>
    </source>
</evidence>